<dbReference type="EMBL" id="JAYMYQ010000001">
    <property type="protein sequence ID" value="KAK7360214.1"/>
    <property type="molecule type" value="Genomic_DNA"/>
</dbReference>
<reference evidence="1 2" key="1">
    <citation type="submission" date="2024-01" db="EMBL/GenBank/DDBJ databases">
        <title>The genomes of 5 underutilized Papilionoideae crops provide insights into root nodulation and disease resistanc.</title>
        <authorList>
            <person name="Jiang F."/>
        </authorList>
    </citation>
    <scope>NUCLEOTIDE SEQUENCE [LARGE SCALE GENOMIC DNA]</scope>
    <source>
        <strain evidence="1">LVBAO_FW01</strain>
        <tissue evidence="1">Leaves</tissue>
    </source>
</reference>
<organism evidence="1 2">
    <name type="scientific">Canavalia gladiata</name>
    <name type="common">Sword bean</name>
    <name type="synonym">Dolichos gladiatus</name>
    <dbReference type="NCBI Taxonomy" id="3824"/>
    <lineage>
        <taxon>Eukaryota</taxon>
        <taxon>Viridiplantae</taxon>
        <taxon>Streptophyta</taxon>
        <taxon>Embryophyta</taxon>
        <taxon>Tracheophyta</taxon>
        <taxon>Spermatophyta</taxon>
        <taxon>Magnoliopsida</taxon>
        <taxon>eudicotyledons</taxon>
        <taxon>Gunneridae</taxon>
        <taxon>Pentapetalae</taxon>
        <taxon>rosids</taxon>
        <taxon>fabids</taxon>
        <taxon>Fabales</taxon>
        <taxon>Fabaceae</taxon>
        <taxon>Papilionoideae</taxon>
        <taxon>50 kb inversion clade</taxon>
        <taxon>NPAAA clade</taxon>
        <taxon>indigoferoid/millettioid clade</taxon>
        <taxon>Phaseoleae</taxon>
        <taxon>Canavalia</taxon>
    </lineage>
</organism>
<evidence type="ECO:0000313" key="2">
    <source>
        <dbReference type="Proteomes" id="UP001367508"/>
    </source>
</evidence>
<dbReference type="AlphaFoldDB" id="A0AAN9R706"/>
<dbReference type="Proteomes" id="UP001367508">
    <property type="component" value="Unassembled WGS sequence"/>
</dbReference>
<comment type="caution">
    <text evidence="1">The sequence shown here is derived from an EMBL/GenBank/DDBJ whole genome shotgun (WGS) entry which is preliminary data.</text>
</comment>
<name>A0AAN9R706_CANGL</name>
<accession>A0AAN9R706</accession>
<keyword evidence="2" id="KW-1185">Reference proteome</keyword>
<proteinExistence type="predicted"/>
<evidence type="ECO:0000313" key="1">
    <source>
        <dbReference type="EMBL" id="KAK7360214.1"/>
    </source>
</evidence>
<protein>
    <submittedName>
        <fullName evidence="1">Uncharacterized protein</fullName>
    </submittedName>
</protein>
<gene>
    <name evidence="1" type="ORF">VNO77_02196</name>
</gene>
<sequence>MSCHDTDPRLIWKRISVIKLEFCPVGIMAKILFQSKIQRLSYHKNCTLEEEFVDAVRHARGSGQPVFSKKEASAISSRRGVLIKSQSTTSVNAITRSKP</sequence>